<gene>
    <name evidence="3" type="ORF">CLV68_6657</name>
</gene>
<dbReference type="EMBL" id="RCDD01000012">
    <property type="protein sequence ID" value="RLK53585.1"/>
    <property type="molecule type" value="Genomic_DNA"/>
</dbReference>
<dbReference type="OrthoDB" id="5148202at2"/>
<protein>
    <submittedName>
        <fullName evidence="3">Uncharacterized protein DUF4263</fullName>
    </submittedName>
</protein>
<dbReference type="Gene3D" id="1.10.10.1820">
    <property type="entry name" value="BsuBI/PstI restriction endonuclease-like"/>
    <property type="match status" value="1"/>
</dbReference>
<dbReference type="InterPro" id="IPR041454">
    <property type="entry name" value="BsuBI/PstI_N"/>
</dbReference>
<dbReference type="Pfam" id="PF14082">
    <property type="entry name" value="SduA_C"/>
    <property type="match status" value="1"/>
</dbReference>
<evidence type="ECO:0000259" key="1">
    <source>
        <dbReference type="Pfam" id="PF14082"/>
    </source>
</evidence>
<dbReference type="Pfam" id="PF17728">
    <property type="entry name" value="BsuBI_PstI_RE_N"/>
    <property type="match status" value="1"/>
</dbReference>
<dbReference type="RefSeq" id="WP_121394943.1">
    <property type="nucleotide sequence ID" value="NZ_RCDD01000012.1"/>
</dbReference>
<dbReference type="InterPro" id="IPR025359">
    <property type="entry name" value="SduA_C"/>
</dbReference>
<proteinExistence type="predicted"/>
<accession>A0A421AU26</accession>
<evidence type="ECO:0000259" key="2">
    <source>
        <dbReference type="Pfam" id="PF17728"/>
    </source>
</evidence>
<keyword evidence="4" id="KW-1185">Reference proteome</keyword>
<organism evidence="3 4">
    <name type="scientific">Actinokineospora cianjurensis</name>
    <dbReference type="NCBI Taxonomy" id="585224"/>
    <lineage>
        <taxon>Bacteria</taxon>
        <taxon>Bacillati</taxon>
        <taxon>Actinomycetota</taxon>
        <taxon>Actinomycetes</taxon>
        <taxon>Pseudonocardiales</taxon>
        <taxon>Pseudonocardiaceae</taxon>
        <taxon>Actinokineospora</taxon>
    </lineage>
</organism>
<evidence type="ECO:0000313" key="3">
    <source>
        <dbReference type="EMBL" id="RLK53585.1"/>
    </source>
</evidence>
<dbReference type="InterPro" id="IPR041962">
    <property type="entry name" value="BsuBI/PstI_N_sf"/>
</dbReference>
<name>A0A421AU26_9PSEU</name>
<dbReference type="Proteomes" id="UP000282454">
    <property type="component" value="Unassembled WGS sequence"/>
</dbReference>
<evidence type="ECO:0000313" key="4">
    <source>
        <dbReference type="Proteomes" id="UP000282454"/>
    </source>
</evidence>
<reference evidence="3 4" key="1">
    <citation type="submission" date="2018-10" db="EMBL/GenBank/DDBJ databases">
        <title>Genomic Encyclopedia of Archaeal and Bacterial Type Strains, Phase II (KMG-II): from individual species to whole genera.</title>
        <authorList>
            <person name="Goeker M."/>
        </authorList>
    </citation>
    <scope>NUCLEOTIDE SEQUENCE [LARGE SCALE GENOMIC DNA]</scope>
    <source>
        <strain evidence="3 4">DSM 45657</strain>
    </source>
</reference>
<comment type="caution">
    <text evidence="3">The sequence shown here is derived from an EMBL/GenBank/DDBJ whole genome shotgun (WGS) entry which is preliminary data.</text>
</comment>
<feature type="domain" description="Shedu protein SduA C-terminal" evidence="1">
    <location>
        <begin position="203"/>
        <end position="359"/>
    </location>
</feature>
<sequence>MTEAAPASVPGKIEIGNAQDVLGAFGLRQPQHRERSALTLLALACLSPGQAWSEASAPRMRTREIMEWTQAEYGVAYAPNTRETIRRYILSDFVEAGLIAENPDSPSRPGNSPNWCYQLREGALNVLRKYGSAAFAKEASSYAASIIDSLERGRELAIATNRDAILRGLVESAGGLRAAEAAVIEGRRRVLVELRALLAMPDATETAMQKILENNYWVFGGQYVAISPRRGLVPMQQHDILLVTADKSLTIVELKGPCDPLLARPRERHLTVSASVNDAVGQSMNYLRSMDEFGLSMRTAASDELGLDYDFRRADALVVIGNRDHPAKTDAERAQMDRVLRTYNSHLSRIRVLTYTDLLDTAERTLQFDS</sequence>
<feature type="domain" description="BsuBI/PstI restriction endonuclease HTH" evidence="2">
    <location>
        <begin position="14"/>
        <end position="145"/>
    </location>
</feature>
<dbReference type="AlphaFoldDB" id="A0A421AU26"/>